<accession>A0A6J6SLT6</accession>
<protein>
    <submittedName>
        <fullName evidence="1">Unannotated protein</fullName>
    </submittedName>
</protein>
<reference evidence="1" key="1">
    <citation type="submission" date="2020-05" db="EMBL/GenBank/DDBJ databases">
        <authorList>
            <person name="Chiriac C."/>
            <person name="Salcher M."/>
            <person name="Ghai R."/>
            <person name="Kavagutti S V."/>
        </authorList>
    </citation>
    <scope>NUCLEOTIDE SEQUENCE</scope>
</reference>
<sequence>MSKKISALSVAVLVFAGTFVGISSASAATAYKACKPANSKTTIGGLSYTCTKNPAGTSTKLVWVSKPCIDANKSYLSAKSLSSAVGSSFESRVSSATRLKATSERLITAAQKNVDTWSKNLAAYLAKNPNVMTSGTESDKKMVTTVQDGITRNKQRILDQQANIVKLDAQIKEATDGAAKTANDLATAKSSIATACK</sequence>
<organism evidence="1">
    <name type="scientific">freshwater metagenome</name>
    <dbReference type="NCBI Taxonomy" id="449393"/>
    <lineage>
        <taxon>unclassified sequences</taxon>
        <taxon>metagenomes</taxon>
        <taxon>ecological metagenomes</taxon>
    </lineage>
</organism>
<dbReference type="EMBL" id="CAEZYV010000057">
    <property type="protein sequence ID" value="CAB4735822.1"/>
    <property type="molecule type" value="Genomic_DNA"/>
</dbReference>
<name>A0A6J6SLT6_9ZZZZ</name>
<proteinExistence type="predicted"/>
<evidence type="ECO:0000313" key="1">
    <source>
        <dbReference type="EMBL" id="CAB4735822.1"/>
    </source>
</evidence>
<dbReference type="AlphaFoldDB" id="A0A6J6SLT6"/>
<gene>
    <name evidence="1" type="ORF">UFOPK2788_00492</name>
</gene>